<comment type="function">
    <text evidence="6">Choline transporter.</text>
</comment>
<evidence type="ECO:0000256" key="1">
    <source>
        <dbReference type="ARBA" id="ARBA00004141"/>
    </source>
</evidence>
<dbReference type="EMBL" id="QDEB01038138">
    <property type="protein sequence ID" value="RZC39006.1"/>
    <property type="molecule type" value="Genomic_DNA"/>
</dbReference>
<feature type="transmembrane region" description="Helical" evidence="6">
    <location>
        <begin position="306"/>
        <end position="328"/>
    </location>
</feature>
<comment type="caution">
    <text evidence="6">Lacks conserved residue(s) required for the propagation of feature annotation.</text>
</comment>
<comment type="caution">
    <text evidence="7">The sequence shown here is derived from an EMBL/GenBank/DDBJ whole genome shotgun (WGS) entry which is preliminary data.</text>
</comment>
<feature type="transmembrane region" description="Helical" evidence="6">
    <location>
        <begin position="276"/>
        <end position="294"/>
    </location>
</feature>
<dbReference type="Pfam" id="PF04515">
    <property type="entry name" value="Choline_transpo"/>
    <property type="match status" value="1"/>
</dbReference>
<evidence type="ECO:0000313" key="7">
    <source>
        <dbReference type="EMBL" id="RZC39006.1"/>
    </source>
</evidence>
<name>A0A482W1U4_ASBVE</name>
<keyword evidence="8" id="KW-1185">Reference proteome</keyword>
<evidence type="ECO:0000256" key="3">
    <source>
        <dbReference type="ARBA" id="ARBA00022692"/>
    </source>
</evidence>
<comment type="similarity">
    <text evidence="2 6">Belongs to the CTL (choline transporter-like) family.</text>
</comment>
<dbReference type="PANTHER" id="PTHR12385:SF96">
    <property type="entry name" value="CHOLINE TRANSPORTER-LIKE PROTEIN"/>
    <property type="match status" value="1"/>
</dbReference>
<sequence>MWHQSKKSTESMAENLIPDVDSRKTGTYFVFAIIASIISVVVILIIIIMRKRIELVVQLFKEAGKALAAIPLLLFQPILTFVSLAVVIALWFYFCLWIESSGRLVPKELHIYYYQKDIWMKLTRWYNLLAMLWMCQFVIGCQHMVLAGAISHWYFARNKSALGTPILKSAYNLVRYHLGSVALGSFLIALVQFVRVLLKCTEKYLNTHRGKCVDCTLKCCHCCLYCFEKILKYMNRNAYIEIAMYGYSFCHAGRQAFKLLVTNVLRVTAINSVGDFVLFLGKVLVVIATVLIGVKMLQHKEGLQHIWVPLTLAGLFAYFVAHCFMTVYEMAIDTIFLCFCEDCEQNDGIVKPYYMSRGLMEFVENSKKILQIYDSRQKGSQAWQQNVPTCVVISF</sequence>
<feature type="transmembrane region" description="Helical" evidence="6">
    <location>
        <begin position="130"/>
        <end position="155"/>
    </location>
</feature>
<dbReference type="OrthoDB" id="420519at2759"/>
<reference evidence="7 8" key="1">
    <citation type="submission" date="2017-03" db="EMBL/GenBank/DDBJ databases">
        <title>Genome of the blue death feigning beetle - Asbolus verrucosus.</title>
        <authorList>
            <person name="Rider S.D."/>
        </authorList>
    </citation>
    <scope>NUCLEOTIDE SEQUENCE [LARGE SCALE GENOMIC DNA]</scope>
    <source>
        <strain evidence="7">Butters</strain>
        <tissue evidence="7">Head and leg muscle</tissue>
    </source>
</reference>
<keyword evidence="5 6" id="KW-0472">Membrane</keyword>
<feature type="transmembrane region" description="Helical" evidence="6">
    <location>
        <begin position="176"/>
        <end position="198"/>
    </location>
</feature>
<keyword evidence="4 6" id="KW-1133">Transmembrane helix</keyword>
<comment type="subcellular location">
    <subcellularLocation>
        <location evidence="6">Cell membrane</location>
        <topology evidence="6">Multi-pass membrane protein</topology>
    </subcellularLocation>
    <subcellularLocation>
        <location evidence="1">Membrane</location>
        <topology evidence="1">Multi-pass membrane protein</topology>
    </subcellularLocation>
</comment>
<accession>A0A482W1U4</accession>
<evidence type="ECO:0000256" key="2">
    <source>
        <dbReference type="ARBA" id="ARBA00007168"/>
    </source>
</evidence>
<protein>
    <recommendedName>
        <fullName evidence="6">Choline transporter-like protein</fullName>
    </recommendedName>
</protein>
<evidence type="ECO:0000256" key="5">
    <source>
        <dbReference type="ARBA" id="ARBA00023136"/>
    </source>
</evidence>
<gene>
    <name evidence="7" type="ORF">BDFB_009141</name>
</gene>
<dbReference type="GO" id="GO:0022857">
    <property type="term" value="F:transmembrane transporter activity"/>
    <property type="evidence" value="ECO:0007669"/>
    <property type="project" value="UniProtKB-UniRule"/>
</dbReference>
<evidence type="ECO:0000313" key="8">
    <source>
        <dbReference type="Proteomes" id="UP000292052"/>
    </source>
</evidence>
<organism evidence="7 8">
    <name type="scientific">Asbolus verrucosus</name>
    <name type="common">Desert ironclad beetle</name>
    <dbReference type="NCBI Taxonomy" id="1661398"/>
    <lineage>
        <taxon>Eukaryota</taxon>
        <taxon>Metazoa</taxon>
        <taxon>Ecdysozoa</taxon>
        <taxon>Arthropoda</taxon>
        <taxon>Hexapoda</taxon>
        <taxon>Insecta</taxon>
        <taxon>Pterygota</taxon>
        <taxon>Neoptera</taxon>
        <taxon>Endopterygota</taxon>
        <taxon>Coleoptera</taxon>
        <taxon>Polyphaga</taxon>
        <taxon>Cucujiformia</taxon>
        <taxon>Tenebrionidae</taxon>
        <taxon>Pimeliinae</taxon>
        <taxon>Asbolus</taxon>
    </lineage>
</organism>
<proteinExistence type="inferred from homology"/>
<dbReference type="InterPro" id="IPR007603">
    <property type="entry name" value="Choline_transptr-like"/>
</dbReference>
<dbReference type="Proteomes" id="UP000292052">
    <property type="component" value="Unassembled WGS sequence"/>
</dbReference>
<feature type="non-terminal residue" evidence="7">
    <location>
        <position position="395"/>
    </location>
</feature>
<dbReference type="GO" id="GO:0005886">
    <property type="term" value="C:plasma membrane"/>
    <property type="evidence" value="ECO:0007669"/>
    <property type="project" value="UniProtKB-SubCell"/>
</dbReference>
<dbReference type="AlphaFoldDB" id="A0A482W1U4"/>
<evidence type="ECO:0000256" key="6">
    <source>
        <dbReference type="RuleBase" id="RU368066"/>
    </source>
</evidence>
<evidence type="ECO:0000256" key="4">
    <source>
        <dbReference type="ARBA" id="ARBA00022989"/>
    </source>
</evidence>
<keyword evidence="3 6" id="KW-0812">Transmembrane</keyword>
<feature type="transmembrane region" description="Helical" evidence="6">
    <location>
        <begin position="70"/>
        <end position="94"/>
    </location>
</feature>
<feature type="transmembrane region" description="Helical" evidence="6">
    <location>
        <begin position="28"/>
        <end position="49"/>
    </location>
</feature>
<dbReference type="PANTHER" id="PTHR12385">
    <property type="entry name" value="CHOLINE TRANSPORTER-LIKE (SLC FAMILY 44)"/>
    <property type="match status" value="1"/>
</dbReference>